<keyword evidence="3" id="KW-1185">Reference proteome</keyword>
<dbReference type="InterPro" id="IPR012871">
    <property type="entry name" value="DUF1668_ORYSA"/>
</dbReference>
<evidence type="ECO:0000313" key="2">
    <source>
        <dbReference type="EMBL" id="KAF8716307.1"/>
    </source>
</evidence>
<sequence length="429" mass="47148">MAPGQLSGKAKALVTDPHLEDPNRRGIGGMAMDPSSVYLFVRRRYSGFAPEAYCPLYKVSVPDSSLPGASATTREESHRQIAAVEIDLEGMSFVSLPSSEWIIGVGGVPGATIIIDDDTEPPTKVIRGPNLLAAKRYPILAAVGDKVYALCISPSYKTEPDFVPWFEVLDLSKGTVTEAADGSLRLDGCSWEELAWPSCFPRRLSPTDYLHPPIKNVRAYVVVPPYVLLSINPEMPSSCTYAFDTNSGEWHTINNSSLPFLGLAVPHGPRGCCVFLGSSQKDGRVYAYHIRVSTSSSAKAGVVSAGKGSALGLSITECSIRNKEHERVGRMAEHSIISLDSGRFSLLTFFLDHRKYKMIASRTYSKKLFVKLTTYHIENNPAFLEETQGQQNLLTLKHEIQVSKQQEQDFEFFSSYGFSPPEIRLALST</sequence>
<evidence type="ECO:0000256" key="1">
    <source>
        <dbReference type="SAM" id="MobiDB-lite"/>
    </source>
</evidence>
<dbReference type="EMBL" id="JACEFO010001727">
    <property type="protein sequence ID" value="KAF8716307.1"/>
    <property type="molecule type" value="Genomic_DNA"/>
</dbReference>
<dbReference type="OrthoDB" id="581507at2759"/>
<accession>A0A835C7C4</accession>
<feature type="region of interest" description="Disordered" evidence="1">
    <location>
        <begin position="1"/>
        <end position="27"/>
    </location>
</feature>
<evidence type="ECO:0000313" key="3">
    <source>
        <dbReference type="Proteomes" id="UP000636709"/>
    </source>
</evidence>
<dbReference type="PANTHER" id="PTHR33085">
    <property type="entry name" value="OS12G0113100 PROTEIN-RELATED"/>
    <property type="match status" value="1"/>
</dbReference>
<dbReference type="Proteomes" id="UP000636709">
    <property type="component" value="Unassembled WGS sequence"/>
</dbReference>
<name>A0A835C7C4_9POAL</name>
<protein>
    <submittedName>
        <fullName evidence="2">Uncharacterized protein</fullName>
    </submittedName>
</protein>
<dbReference type="PANTHER" id="PTHR33085:SF37">
    <property type="entry name" value="OS12G0139800 PROTEIN"/>
    <property type="match status" value="1"/>
</dbReference>
<organism evidence="2 3">
    <name type="scientific">Digitaria exilis</name>
    <dbReference type="NCBI Taxonomy" id="1010633"/>
    <lineage>
        <taxon>Eukaryota</taxon>
        <taxon>Viridiplantae</taxon>
        <taxon>Streptophyta</taxon>
        <taxon>Embryophyta</taxon>
        <taxon>Tracheophyta</taxon>
        <taxon>Spermatophyta</taxon>
        <taxon>Magnoliopsida</taxon>
        <taxon>Liliopsida</taxon>
        <taxon>Poales</taxon>
        <taxon>Poaceae</taxon>
        <taxon>PACMAD clade</taxon>
        <taxon>Panicoideae</taxon>
        <taxon>Panicodae</taxon>
        <taxon>Paniceae</taxon>
        <taxon>Anthephorinae</taxon>
        <taxon>Digitaria</taxon>
    </lineage>
</organism>
<reference evidence="2" key="1">
    <citation type="submission" date="2020-07" db="EMBL/GenBank/DDBJ databases">
        <title>Genome sequence and genetic diversity analysis of an under-domesticated orphan crop, white fonio (Digitaria exilis).</title>
        <authorList>
            <person name="Bennetzen J.L."/>
            <person name="Chen S."/>
            <person name="Ma X."/>
            <person name="Wang X."/>
            <person name="Yssel A.E.J."/>
            <person name="Chaluvadi S.R."/>
            <person name="Johnson M."/>
            <person name="Gangashetty P."/>
            <person name="Hamidou F."/>
            <person name="Sanogo M.D."/>
            <person name="Zwaenepoel A."/>
            <person name="Wallace J."/>
            <person name="Van De Peer Y."/>
            <person name="Van Deynze A."/>
        </authorList>
    </citation>
    <scope>NUCLEOTIDE SEQUENCE</scope>
    <source>
        <tissue evidence="2">Leaves</tissue>
    </source>
</reference>
<dbReference type="AlphaFoldDB" id="A0A835C7C4"/>
<proteinExistence type="predicted"/>
<comment type="caution">
    <text evidence="2">The sequence shown here is derived from an EMBL/GenBank/DDBJ whole genome shotgun (WGS) entry which is preliminary data.</text>
</comment>
<dbReference type="Pfam" id="PF07893">
    <property type="entry name" value="DUF1668"/>
    <property type="match status" value="1"/>
</dbReference>
<gene>
    <name evidence="2" type="ORF">HU200_026594</name>
</gene>